<gene>
    <name evidence="4" type="ORF">LSAA_3987</name>
</gene>
<evidence type="ECO:0000256" key="1">
    <source>
        <dbReference type="ARBA" id="ARBA00007274"/>
    </source>
</evidence>
<dbReference type="OrthoDB" id="285674at2759"/>
<evidence type="ECO:0000313" key="5">
    <source>
        <dbReference type="Proteomes" id="UP000675881"/>
    </source>
</evidence>
<dbReference type="EC" id="2.7.7.13" evidence="4"/>
<keyword evidence="4" id="KW-0548">Nucleotidyltransferase</keyword>
<dbReference type="Gene3D" id="3.90.550.10">
    <property type="entry name" value="Spore Coat Polysaccharide Biosynthesis Protein SpsA, Chain A"/>
    <property type="match status" value="1"/>
</dbReference>
<protein>
    <submittedName>
        <fullName evidence="4">GMPP</fullName>
        <ecNumber evidence="4">2.7.7.13</ecNumber>
    </submittedName>
</protein>
<dbReference type="Proteomes" id="UP000675881">
    <property type="component" value="Chromosome 13"/>
</dbReference>
<comment type="similarity">
    <text evidence="1">Belongs to the transferase hexapeptide repeat family.</text>
</comment>
<dbReference type="AlphaFoldDB" id="A0A7R8CIN8"/>
<reference evidence="4" key="1">
    <citation type="submission" date="2021-02" db="EMBL/GenBank/DDBJ databases">
        <authorList>
            <person name="Bekaert M."/>
        </authorList>
    </citation>
    <scope>NUCLEOTIDE SEQUENCE</scope>
    <source>
        <strain evidence="4">IoA-00</strain>
    </source>
</reference>
<dbReference type="SUPFAM" id="SSF53448">
    <property type="entry name" value="Nucleotide-diphospho-sugar transferases"/>
    <property type="match status" value="1"/>
</dbReference>
<evidence type="ECO:0000313" key="4">
    <source>
        <dbReference type="EMBL" id="CAF2830564.1"/>
    </source>
</evidence>
<accession>A0A7R8CIN8</accession>
<organism evidence="4 5">
    <name type="scientific">Lepeophtheirus salmonis</name>
    <name type="common">Salmon louse</name>
    <name type="synonym">Caligus salmonis</name>
    <dbReference type="NCBI Taxonomy" id="72036"/>
    <lineage>
        <taxon>Eukaryota</taxon>
        <taxon>Metazoa</taxon>
        <taxon>Ecdysozoa</taxon>
        <taxon>Arthropoda</taxon>
        <taxon>Crustacea</taxon>
        <taxon>Multicrustacea</taxon>
        <taxon>Hexanauplia</taxon>
        <taxon>Copepoda</taxon>
        <taxon>Siphonostomatoida</taxon>
        <taxon>Caligidae</taxon>
        <taxon>Lepeophtheirus</taxon>
    </lineage>
</organism>
<evidence type="ECO:0000259" key="2">
    <source>
        <dbReference type="Pfam" id="PF00483"/>
    </source>
</evidence>
<keyword evidence="4" id="KW-0808">Transferase</keyword>
<feature type="domain" description="Mannose-1-phosphate guanyltransferase C-terminal" evidence="3">
    <location>
        <begin position="305"/>
        <end position="432"/>
    </location>
</feature>
<proteinExistence type="inferred from homology"/>
<evidence type="ECO:0000259" key="3">
    <source>
        <dbReference type="Pfam" id="PF25087"/>
    </source>
</evidence>
<dbReference type="InterPro" id="IPR029044">
    <property type="entry name" value="Nucleotide-diphossugar_trans"/>
</dbReference>
<dbReference type="CDD" id="cd06428">
    <property type="entry name" value="M1P_guanylylT_A_like_N"/>
    <property type="match status" value="1"/>
</dbReference>
<dbReference type="Pfam" id="PF25087">
    <property type="entry name" value="GMPPB_C"/>
    <property type="match status" value="1"/>
</dbReference>
<keyword evidence="5" id="KW-1185">Reference proteome</keyword>
<dbReference type="Gene3D" id="2.160.10.10">
    <property type="entry name" value="Hexapeptide repeat proteins"/>
    <property type="match status" value="1"/>
</dbReference>
<dbReference type="GO" id="GO:0004475">
    <property type="term" value="F:mannose-1-phosphate guanylyltransferase (GTP) activity"/>
    <property type="evidence" value="ECO:0007669"/>
    <property type="project" value="UniProtKB-EC"/>
</dbReference>
<dbReference type="InterPro" id="IPR056729">
    <property type="entry name" value="GMPPB_C"/>
</dbReference>
<sequence length="444" mass="49539">MQDGGMSFNDLGTFAVVEFIMISEGFLKAVILIAGPQKGTRFRPLSLDVPKPLFPLAGICMIEHQIEACSKVKDIKEILIIGFYPPNDLAQFIQEMSKKYDVHIRYLQEFAPLGTAGGIYHFRDQIRSGSPRAFFVFNGDVCANFPLTDLLEFHKEPSLMSLTGTEATKQQSLNFGCMVENKETHSLLHYVEKPKTYVSSLINCGIYLFSNKIFENLQKVYQDNQNKYYSKVEDQIENREAIWLEKDILTSLAGTGLARVHQTSKWWSQMKTAGSAIYANRGYLNLYAELHPSRLTTNKENCPQIIGNVYVHPSANVHPSAVLGPNVSISKNVTISAGSRVKESIILENSFVGEHSLVMYSVIGISTKIGNWCRVEGTPTDPNPNKPFAKMENETLFSVDGKLNPSITILGCNVNMSSEMILLNTIVLPHKHQHPPKRVSSTGS</sequence>
<dbReference type="PANTHER" id="PTHR22572">
    <property type="entry name" value="SUGAR-1-PHOSPHATE GUANYL TRANSFERASE"/>
    <property type="match status" value="1"/>
</dbReference>
<name>A0A7R8CIN8_LEPSM</name>
<dbReference type="EMBL" id="HG994592">
    <property type="protein sequence ID" value="CAF2830564.1"/>
    <property type="molecule type" value="Genomic_DNA"/>
</dbReference>
<dbReference type="InterPro" id="IPR050486">
    <property type="entry name" value="Mannose-1P_guanyltransferase"/>
</dbReference>
<feature type="domain" description="Nucleotidyl transferase" evidence="2">
    <location>
        <begin position="28"/>
        <end position="237"/>
    </location>
</feature>
<dbReference type="InterPro" id="IPR005835">
    <property type="entry name" value="NTP_transferase_dom"/>
</dbReference>
<dbReference type="Pfam" id="PF00483">
    <property type="entry name" value="NTP_transferase"/>
    <property type="match status" value="1"/>
</dbReference>